<evidence type="ECO:0000313" key="4">
    <source>
        <dbReference type="EMBL" id="CAB4989180.1"/>
    </source>
</evidence>
<sequence>MKSDEIEEGSPCPFCGAVAIVFDGAADITCPSCGAELINISVDDYVDGNDLDVIDSEMDGEVYESPDEGDY</sequence>
<dbReference type="AlphaFoldDB" id="A0A6J6L4R1"/>
<evidence type="ECO:0000313" key="2">
    <source>
        <dbReference type="EMBL" id="CAB4655604.1"/>
    </source>
</evidence>
<reference evidence="2" key="1">
    <citation type="submission" date="2020-05" db="EMBL/GenBank/DDBJ databases">
        <authorList>
            <person name="Chiriac C."/>
            <person name="Salcher M."/>
            <person name="Ghai R."/>
            <person name="Kavagutti S V."/>
        </authorList>
    </citation>
    <scope>NUCLEOTIDE SEQUENCE</scope>
</reference>
<dbReference type="EMBL" id="CAEZZM010000151">
    <property type="protein sequence ID" value="CAB4769328.1"/>
    <property type="molecule type" value="Genomic_DNA"/>
</dbReference>
<proteinExistence type="predicted"/>
<accession>A0A6J6L4R1</accession>
<dbReference type="EMBL" id="CAEZWH010000130">
    <property type="protein sequence ID" value="CAB4655604.1"/>
    <property type="molecule type" value="Genomic_DNA"/>
</dbReference>
<organism evidence="2">
    <name type="scientific">freshwater metagenome</name>
    <dbReference type="NCBI Taxonomy" id="449393"/>
    <lineage>
        <taxon>unclassified sequences</taxon>
        <taxon>metagenomes</taxon>
        <taxon>ecological metagenomes</taxon>
    </lineage>
</organism>
<evidence type="ECO:0000313" key="1">
    <source>
        <dbReference type="EMBL" id="CAB4644920.1"/>
    </source>
</evidence>
<protein>
    <submittedName>
        <fullName evidence="2">Unannotated protein</fullName>
    </submittedName>
</protein>
<evidence type="ECO:0000313" key="3">
    <source>
        <dbReference type="EMBL" id="CAB4769328.1"/>
    </source>
</evidence>
<dbReference type="EMBL" id="CAEZWB010000043">
    <property type="protein sequence ID" value="CAB4644920.1"/>
    <property type="molecule type" value="Genomic_DNA"/>
</dbReference>
<dbReference type="EMBL" id="CAFBOT010000084">
    <property type="protein sequence ID" value="CAB4989180.1"/>
    <property type="molecule type" value="Genomic_DNA"/>
</dbReference>
<name>A0A6J6L4R1_9ZZZZ</name>
<gene>
    <name evidence="1" type="ORF">UFOPK2166_00475</name>
    <name evidence="2" type="ORF">UFOPK2195_00722</name>
    <name evidence="3" type="ORF">UFOPK2872_01069</name>
    <name evidence="4" type="ORF">UFOPK4000_00593</name>
</gene>